<accession>D0GK64</accession>
<dbReference type="Gene3D" id="3.40.50.300">
    <property type="entry name" value="P-loop containing nucleotide triphosphate hydrolases"/>
    <property type="match status" value="1"/>
</dbReference>
<dbReference type="AlphaFoldDB" id="D0GK64"/>
<proteinExistence type="inferred from homology"/>
<feature type="domain" description="Phosphoribulokinase/uridine kinase" evidence="13">
    <location>
        <begin position="399"/>
        <end position="578"/>
    </location>
</feature>
<keyword evidence="9" id="KW-0067">ATP-binding</keyword>
<feature type="transmembrane region" description="Helical" evidence="12">
    <location>
        <begin position="196"/>
        <end position="218"/>
    </location>
</feature>
<dbReference type="InterPro" id="IPR006082">
    <property type="entry name" value="PRK"/>
</dbReference>
<evidence type="ECO:0000256" key="3">
    <source>
        <dbReference type="ARBA" id="ARBA00012042"/>
    </source>
</evidence>
<dbReference type="Proteomes" id="UP000004226">
    <property type="component" value="Unassembled WGS sequence"/>
</dbReference>
<dbReference type="RefSeq" id="WP_006806866.1">
    <property type="nucleotide sequence ID" value="NZ_ADAD01000062.1"/>
</dbReference>
<dbReference type="PANTHER" id="PTHR10285">
    <property type="entry name" value="URIDINE KINASE"/>
    <property type="match status" value="1"/>
</dbReference>
<dbReference type="GO" id="GO:0005524">
    <property type="term" value="F:ATP binding"/>
    <property type="evidence" value="ECO:0007669"/>
    <property type="project" value="UniProtKB-KW"/>
</dbReference>
<dbReference type="EC" id="2.7.1.19" evidence="3"/>
<dbReference type="GO" id="GO:0019253">
    <property type="term" value="P:reductive pentose-phosphate cycle"/>
    <property type="evidence" value="ECO:0007669"/>
    <property type="project" value="UniProtKB-KW"/>
</dbReference>
<gene>
    <name evidence="14" type="ORF">HMPREF0554_1313</name>
</gene>
<feature type="transmembrane region" description="Helical" evidence="12">
    <location>
        <begin position="318"/>
        <end position="336"/>
    </location>
</feature>
<comment type="similarity">
    <text evidence="2">Belongs to the phosphoribulokinase family.</text>
</comment>
<evidence type="ECO:0000256" key="5">
    <source>
        <dbReference type="ARBA" id="ARBA00022567"/>
    </source>
</evidence>
<evidence type="ECO:0000256" key="11">
    <source>
        <dbReference type="ARBA" id="ARBA00047663"/>
    </source>
</evidence>
<dbReference type="eggNOG" id="COG0572">
    <property type="taxonomic scope" value="Bacteria"/>
</dbReference>
<feature type="transmembrane region" description="Helical" evidence="12">
    <location>
        <begin position="239"/>
        <end position="261"/>
    </location>
</feature>
<keyword evidence="5" id="KW-0113">Calvin cycle</keyword>
<evidence type="ECO:0000256" key="12">
    <source>
        <dbReference type="SAM" id="Phobius"/>
    </source>
</evidence>
<evidence type="ECO:0000256" key="2">
    <source>
        <dbReference type="ARBA" id="ARBA00009719"/>
    </source>
</evidence>
<evidence type="ECO:0000256" key="4">
    <source>
        <dbReference type="ARBA" id="ARBA00022531"/>
    </source>
</evidence>
<comment type="pathway">
    <text evidence="1">Carbohydrate biosynthesis; Calvin cycle.</text>
</comment>
<evidence type="ECO:0000256" key="9">
    <source>
        <dbReference type="ARBA" id="ARBA00022840"/>
    </source>
</evidence>
<keyword evidence="4" id="KW-0602">Photosynthesis</keyword>
<evidence type="ECO:0000313" key="15">
    <source>
        <dbReference type="Proteomes" id="UP000004226"/>
    </source>
</evidence>
<feature type="transmembrane region" description="Helical" evidence="12">
    <location>
        <begin position="357"/>
        <end position="380"/>
    </location>
</feature>
<feature type="transmembrane region" description="Helical" evidence="12">
    <location>
        <begin position="273"/>
        <end position="290"/>
    </location>
</feature>
<keyword evidence="15" id="KW-1185">Reference proteome</keyword>
<keyword evidence="7" id="KW-0547">Nucleotide-binding</keyword>
<dbReference type="Pfam" id="PF00485">
    <property type="entry name" value="PRK"/>
    <property type="match status" value="1"/>
</dbReference>
<sequence length="691" mass="81470">MKKKLSKFQVFIISMMLLKIILSGLFSSDYQNILFMKFINGFLTELKNGNLLNPYELFSNEVALFPYPPVMFMIEFVGGALSSLFSNIFIKNILFKLPNLVFDLLGLHFLMKMFPNKRRQVGMLYFASPIIIYSIYMHGQLDIIPTVFLIGSLYYLVEKKRHNKFILFLFLSLASKLHILAIIPILFIYILKKEGVWIAIKDITLTLFLTVSVILPFLDKSGGFVNMVLLNKEQNGITSLFWEYSTTKVYLAILAIVLIYLRAFSINKINKNLLYSFCGVLFSVFSVLVLPMPGWYVWIVPFITIFFIHVNLDRYTNLIVYLLLNGFYLIYFLFIHKTRYVDLYFLNKDMNFIKMDNIILTNVVFTLLTAFLIYTTYLVYQMGIINNSIYKRKNVPFTIGITGDSGSGKTTLTKMIRNVFGAKNILFLEGDADHKWERGDENWNYFTSLNPKSNYIYKQSGDLEKLRKGETVHRVIYRHDTGKFTEEYKMRSKPYIVLAGLHSLYLPQTRRNLDLKIYMDVEEKLRRYWKIQRDVYIRSYKLQKVLDTIEFRMKDAQKYIYPQKKYADLIIKYYDDTLTDYLVENHDLKLNLELTLNADINLERLREYLENNNIMVDYDYDNSLEKQIVTFSGQGLHGNILDFHKVMGEIIVNYDEISQNDMKYQNNIQGIMETVILLLISYKMREELRYL</sequence>
<evidence type="ECO:0000256" key="10">
    <source>
        <dbReference type="ARBA" id="ARBA00031382"/>
    </source>
</evidence>
<dbReference type="InterPro" id="IPR006083">
    <property type="entry name" value="PRK/URK"/>
</dbReference>
<protein>
    <recommendedName>
        <fullName evidence="3">phosphoribulokinase</fullName>
        <ecNumber evidence="3">2.7.1.19</ecNumber>
    </recommendedName>
    <alternativeName>
        <fullName evidence="10">Phosphopentokinase</fullName>
    </alternativeName>
</protein>
<keyword evidence="8 14" id="KW-0418">Kinase</keyword>
<feature type="transmembrane region" description="Helical" evidence="12">
    <location>
        <begin position="7"/>
        <end position="26"/>
    </location>
</feature>
<reference evidence="14 15" key="1">
    <citation type="submission" date="2009-10" db="EMBL/GenBank/DDBJ databases">
        <authorList>
            <person name="Harkins D.M."/>
            <person name="Madupu R."/>
            <person name="Durkin A.S."/>
            <person name="Torralba M."/>
            <person name="Methe B."/>
            <person name="Sutton G.G."/>
            <person name="Strausberg R.L."/>
            <person name="Nelson K.E."/>
        </authorList>
    </citation>
    <scope>NUCLEOTIDE SEQUENCE [LARGE SCALE GENOMIC DNA]</scope>
    <source>
        <strain evidence="14 15">F0264</strain>
    </source>
</reference>
<evidence type="ECO:0000256" key="6">
    <source>
        <dbReference type="ARBA" id="ARBA00022679"/>
    </source>
</evidence>
<evidence type="ECO:0000313" key="14">
    <source>
        <dbReference type="EMBL" id="EEY35513.1"/>
    </source>
</evidence>
<dbReference type="EMBL" id="ADAD01000062">
    <property type="protein sequence ID" value="EEY35513.1"/>
    <property type="molecule type" value="Genomic_DNA"/>
</dbReference>
<dbReference type="eggNOG" id="COG5650">
    <property type="taxonomic scope" value="Bacteria"/>
</dbReference>
<name>D0GK64_9FUSO</name>
<feature type="transmembrane region" description="Helical" evidence="12">
    <location>
        <begin position="121"/>
        <end position="137"/>
    </location>
</feature>
<evidence type="ECO:0000256" key="8">
    <source>
        <dbReference type="ARBA" id="ARBA00022777"/>
    </source>
</evidence>
<comment type="catalytic activity">
    <reaction evidence="11">
        <text>D-ribulose 5-phosphate + ATP = D-ribulose 1,5-bisphosphate + ADP + H(+)</text>
        <dbReference type="Rhea" id="RHEA:19365"/>
        <dbReference type="ChEBI" id="CHEBI:15378"/>
        <dbReference type="ChEBI" id="CHEBI:30616"/>
        <dbReference type="ChEBI" id="CHEBI:57870"/>
        <dbReference type="ChEBI" id="CHEBI:58121"/>
        <dbReference type="ChEBI" id="CHEBI:456216"/>
        <dbReference type="EC" id="2.7.1.19"/>
    </reaction>
</comment>
<evidence type="ECO:0000256" key="1">
    <source>
        <dbReference type="ARBA" id="ARBA00005215"/>
    </source>
</evidence>
<feature type="transmembrane region" description="Helical" evidence="12">
    <location>
        <begin position="70"/>
        <end position="90"/>
    </location>
</feature>
<dbReference type="SUPFAM" id="SSF52540">
    <property type="entry name" value="P-loop containing nucleoside triphosphate hydrolases"/>
    <property type="match status" value="1"/>
</dbReference>
<keyword evidence="12" id="KW-1133">Transmembrane helix</keyword>
<organism evidence="14 15">
    <name type="scientific">Pseudoleptotrichia goodfellowii F0264</name>
    <dbReference type="NCBI Taxonomy" id="596323"/>
    <lineage>
        <taxon>Bacteria</taxon>
        <taxon>Fusobacteriati</taxon>
        <taxon>Fusobacteriota</taxon>
        <taxon>Fusobacteriia</taxon>
        <taxon>Fusobacteriales</taxon>
        <taxon>Leptotrichiaceae</taxon>
        <taxon>Pseudoleptotrichia</taxon>
    </lineage>
</organism>
<feature type="transmembrane region" description="Helical" evidence="12">
    <location>
        <begin position="295"/>
        <end position="312"/>
    </location>
</feature>
<dbReference type="GO" id="GO:0008974">
    <property type="term" value="F:phosphoribulokinase activity"/>
    <property type="evidence" value="ECO:0007669"/>
    <property type="project" value="UniProtKB-EC"/>
</dbReference>
<dbReference type="PRINTS" id="PR00478">
    <property type="entry name" value="PHRIBLKINASE"/>
</dbReference>
<evidence type="ECO:0000259" key="13">
    <source>
        <dbReference type="Pfam" id="PF00485"/>
    </source>
</evidence>
<keyword evidence="6" id="KW-0808">Transferase</keyword>
<keyword evidence="12" id="KW-0812">Transmembrane</keyword>
<feature type="transmembrane region" description="Helical" evidence="12">
    <location>
        <begin position="165"/>
        <end position="190"/>
    </location>
</feature>
<keyword evidence="12" id="KW-0472">Membrane</keyword>
<comment type="caution">
    <text evidence="14">The sequence shown here is derived from an EMBL/GenBank/DDBJ whole genome shotgun (WGS) entry which is preliminary data.</text>
</comment>
<evidence type="ECO:0000256" key="7">
    <source>
        <dbReference type="ARBA" id="ARBA00022741"/>
    </source>
</evidence>
<dbReference type="InterPro" id="IPR027417">
    <property type="entry name" value="P-loop_NTPase"/>
</dbReference>